<dbReference type="GO" id="GO:0015074">
    <property type="term" value="P:DNA integration"/>
    <property type="evidence" value="ECO:0007669"/>
    <property type="project" value="InterPro"/>
</dbReference>
<accession>A0A9X2RQD2</accession>
<reference evidence="4" key="1">
    <citation type="submission" date="2022-06" db="EMBL/GenBank/DDBJ databases">
        <title>WGS of actinobacteria.</title>
        <authorList>
            <person name="Thawai C."/>
        </authorList>
    </citation>
    <scope>NUCLEOTIDE SEQUENCE</scope>
    <source>
        <strain evidence="4">AA8</strain>
    </source>
</reference>
<evidence type="ECO:0000256" key="2">
    <source>
        <dbReference type="PROSITE-ProRule" id="PRU01248"/>
    </source>
</evidence>
<feature type="domain" description="Core-binding (CB)" evidence="3">
    <location>
        <begin position="18"/>
        <end position="98"/>
    </location>
</feature>
<evidence type="ECO:0000313" key="5">
    <source>
        <dbReference type="Proteomes" id="UP001142374"/>
    </source>
</evidence>
<evidence type="ECO:0000256" key="1">
    <source>
        <dbReference type="ARBA" id="ARBA00023125"/>
    </source>
</evidence>
<dbReference type="EMBL" id="JANIID010000057">
    <property type="protein sequence ID" value="MCQ8774852.1"/>
    <property type="molecule type" value="Genomic_DNA"/>
</dbReference>
<proteinExistence type="predicted"/>
<name>A0A9X2RQD2_9ACTN</name>
<dbReference type="GO" id="GO:0003677">
    <property type="term" value="F:DNA binding"/>
    <property type="evidence" value="ECO:0007669"/>
    <property type="project" value="UniProtKB-UniRule"/>
</dbReference>
<dbReference type="InterPro" id="IPR004107">
    <property type="entry name" value="Integrase_SAM-like_N"/>
</dbReference>
<evidence type="ECO:0000313" key="4">
    <source>
        <dbReference type="EMBL" id="MCQ8774852.1"/>
    </source>
</evidence>
<keyword evidence="1 2" id="KW-0238">DNA-binding</keyword>
<dbReference type="RefSeq" id="WP_240976172.1">
    <property type="nucleotide sequence ID" value="NZ_JAATER010000031.1"/>
</dbReference>
<dbReference type="InterPro" id="IPR011010">
    <property type="entry name" value="DNA_brk_join_enz"/>
</dbReference>
<evidence type="ECO:0000259" key="3">
    <source>
        <dbReference type="PROSITE" id="PS51900"/>
    </source>
</evidence>
<dbReference type="InterPro" id="IPR044068">
    <property type="entry name" value="CB"/>
</dbReference>
<organism evidence="4 5">
    <name type="scientific">Streptomyces telluris</name>
    <dbReference type="NCBI Taxonomy" id="2720021"/>
    <lineage>
        <taxon>Bacteria</taxon>
        <taxon>Bacillati</taxon>
        <taxon>Actinomycetota</taxon>
        <taxon>Actinomycetes</taxon>
        <taxon>Kitasatosporales</taxon>
        <taxon>Streptomycetaceae</taxon>
        <taxon>Streptomyces</taxon>
    </lineage>
</organism>
<dbReference type="SUPFAM" id="SSF56349">
    <property type="entry name" value="DNA breaking-rejoining enzymes"/>
    <property type="match status" value="1"/>
</dbReference>
<protein>
    <submittedName>
        <fullName evidence="4">N-terminal phage integrase SAM-like domain-containing protein</fullName>
    </submittedName>
</protein>
<comment type="caution">
    <text evidence="4">The sequence shown here is derived from an EMBL/GenBank/DDBJ whole genome shotgun (WGS) entry which is preliminary data.</text>
</comment>
<dbReference type="InterPro" id="IPR010998">
    <property type="entry name" value="Integrase_recombinase_N"/>
</dbReference>
<keyword evidence="5" id="KW-1185">Reference proteome</keyword>
<dbReference type="Proteomes" id="UP001142374">
    <property type="component" value="Unassembled WGS sequence"/>
</dbReference>
<gene>
    <name evidence="4" type="ORF">NQU55_34590</name>
</gene>
<dbReference type="Gene3D" id="1.10.150.130">
    <property type="match status" value="1"/>
</dbReference>
<dbReference type="AlphaFoldDB" id="A0A9X2RQD2"/>
<dbReference type="Pfam" id="PF14659">
    <property type="entry name" value="Phage_int_SAM_3"/>
    <property type="match status" value="1"/>
</dbReference>
<dbReference type="PROSITE" id="PS51900">
    <property type="entry name" value="CB"/>
    <property type="match status" value="1"/>
</dbReference>
<sequence>METQFARGTLRDLRGGEISFGDWHDRWWQARVVEPQTLRGDASTIKNHVLPHWAAREMGAITRMDVQTWIREMVEKEVGASAIKRAYNLTSSIMRAAVDDDVVAVSPCRNIDLPAIAIKPPQWFTLDQAQEHPG</sequence>